<name>A0A183BWE6_GLOPA</name>
<dbReference type="Proteomes" id="UP000050741">
    <property type="component" value="Unassembled WGS sequence"/>
</dbReference>
<sequence>MMELSQPKYCTLDYGGEKVGRDSGLRKKSAHARACSAGLARARLLRGSSRARLLRGSSRARLLRGSLRAHPPVALVKL</sequence>
<protein>
    <submittedName>
        <fullName evidence="2">Uncharacterized protein</fullName>
    </submittedName>
</protein>
<dbReference type="AlphaFoldDB" id="A0A183BWE6"/>
<reference evidence="1" key="1">
    <citation type="submission" date="2014-05" db="EMBL/GenBank/DDBJ databases">
        <title>The genome and life-stage specific transcriptomes of Globodera pallida elucidate key aspects of plant parasitism by a cyst nematode.</title>
        <authorList>
            <person name="Cotton J.A."/>
            <person name="Lilley C.J."/>
            <person name="Jones L.M."/>
            <person name="Kikuchi T."/>
            <person name="Reid A.J."/>
            <person name="Thorpe P."/>
            <person name="Tsai I.J."/>
            <person name="Beasley H."/>
            <person name="Blok V."/>
            <person name="Cock P.J.A."/>
            <person name="Van den Akker S.E."/>
            <person name="Holroyd N."/>
            <person name="Hunt M."/>
            <person name="Mantelin S."/>
            <person name="Naghra H."/>
            <person name="Pain A."/>
            <person name="Palomares-Rius J.E."/>
            <person name="Zarowiecki M."/>
            <person name="Berriman M."/>
            <person name="Jones J.T."/>
            <person name="Urwin P.E."/>
        </authorList>
    </citation>
    <scope>NUCLEOTIDE SEQUENCE [LARGE SCALE GENOMIC DNA]</scope>
    <source>
        <strain evidence="1">Lindley</strain>
    </source>
</reference>
<proteinExistence type="predicted"/>
<reference evidence="2" key="2">
    <citation type="submission" date="2016-06" db="UniProtKB">
        <authorList>
            <consortium name="WormBaseParasite"/>
        </authorList>
    </citation>
    <scope>IDENTIFICATION</scope>
</reference>
<accession>A0A183BWE6</accession>
<keyword evidence="1" id="KW-1185">Reference proteome</keyword>
<organism evidence="1 2">
    <name type="scientific">Globodera pallida</name>
    <name type="common">Potato cyst nematode worm</name>
    <name type="synonym">Heterodera pallida</name>
    <dbReference type="NCBI Taxonomy" id="36090"/>
    <lineage>
        <taxon>Eukaryota</taxon>
        <taxon>Metazoa</taxon>
        <taxon>Ecdysozoa</taxon>
        <taxon>Nematoda</taxon>
        <taxon>Chromadorea</taxon>
        <taxon>Rhabditida</taxon>
        <taxon>Tylenchina</taxon>
        <taxon>Tylenchomorpha</taxon>
        <taxon>Tylenchoidea</taxon>
        <taxon>Heteroderidae</taxon>
        <taxon>Heteroderinae</taxon>
        <taxon>Globodera</taxon>
    </lineage>
</organism>
<dbReference type="WBParaSite" id="GPLIN_000493500">
    <property type="protein sequence ID" value="GPLIN_000493500"/>
    <property type="gene ID" value="GPLIN_000493500"/>
</dbReference>
<evidence type="ECO:0000313" key="1">
    <source>
        <dbReference type="Proteomes" id="UP000050741"/>
    </source>
</evidence>
<evidence type="ECO:0000313" key="2">
    <source>
        <dbReference type="WBParaSite" id="GPLIN_000493500"/>
    </source>
</evidence>